<dbReference type="PANTHER" id="PTHR46960:SF1">
    <property type="entry name" value="E3 UBIQUITIN-PROTEIN LIGASE KEG"/>
    <property type="match status" value="1"/>
</dbReference>
<dbReference type="InterPro" id="IPR044584">
    <property type="entry name" value="KEG"/>
</dbReference>
<accession>A0A445EHE0</accession>
<evidence type="ECO:0000313" key="3">
    <source>
        <dbReference type="Proteomes" id="UP000289738"/>
    </source>
</evidence>
<comment type="caution">
    <text evidence="2">The sequence shown here is derived from an EMBL/GenBank/DDBJ whole genome shotgun (WGS) entry which is preliminary data.</text>
</comment>
<dbReference type="GO" id="GO:0005802">
    <property type="term" value="C:trans-Golgi network"/>
    <property type="evidence" value="ECO:0007669"/>
    <property type="project" value="TreeGrafter"/>
</dbReference>
<dbReference type="GO" id="GO:0009738">
    <property type="term" value="P:abscisic acid-activated signaling pathway"/>
    <property type="evidence" value="ECO:0007669"/>
    <property type="project" value="InterPro"/>
</dbReference>
<sequence>MRIEGHMAKYPHCSENRAGRFDRINREPVIYPTVLPPPAETDLGAVVARGRSARFSILFSSTSSACSELLATPLRRASSSSSLLELLVPISLFESSLSSSSLYPRLRALSVSLSLRRLSAVEYSPRRHLPPSPLLALECLGLLITSGMVNFLPQLAPKSEPINSFQLCKISEDSGALEQRLSCLCVTSRTWDDDGDNAFHIAAETAKMICENLDWLIVMLRNSDADIEVRKHSSIEYLAIYMPQPLTIIANDVENETITPTTGRTSSDGSIENREDIV</sequence>
<name>A0A445EHE0_ARAHY</name>
<keyword evidence="3" id="KW-1185">Reference proteome</keyword>
<dbReference type="GO" id="GO:0004842">
    <property type="term" value="F:ubiquitin-protein transferase activity"/>
    <property type="evidence" value="ECO:0007669"/>
    <property type="project" value="InterPro"/>
</dbReference>
<dbReference type="Proteomes" id="UP000289738">
    <property type="component" value="Chromosome A02"/>
</dbReference>
<dbReference type="AlphaFoldDB" id="A0A445EHE0"/>
<evidence type="ECO:0000313" key="2">
    <source>
        <dbReference type="EMBL" id="RYR74855.1"/>
    </source>
</evidence>
<dbReference type="GO" id="GO:0006952">
    <property type="term" value="P:defense response"/>
    <property type="evidence" value="ECO:0007669"/>
    <property type="project" value="InterPro"/>
</dbReference>
<dbReference type="GO" id="GO:0005769">
    <property type="term" value="C:early endosome"/>
    <property type="evidence" value="ECO:0007669"/>
    <property type="project" value="TreeGrafter"/>
</dbReference>
<feature type="compositionally biased region" description="Polar residues" evidence="1">
    <location>
        <begin position="259"/>
        <end position="270"/>
    </location>
</feature>
<gene>
    <name evidence="2" type="ORF">Ahy_A02g009565</name>
</gene>
<dbReference type="GO" id="GO:0045324">
    <property type="term" value="P:late endosome to vacuole transport"/>
    <property type="evidence" value="ECO:0007669"/>
    <property type="project" value="TreeGrafter"/>
</dbReference>
<dbReference type="GO" id="GO:0009788">
    <property type="term" value="P:negative regulation of abscisic acid-activated signaling pathway"/>
    <property type="evidence" value="ECO:0007669"/>
    <property type="project" value="TreeGrafter"/>
</dbReference>
<proteinExistence type="predicted"/>
<evidence type="ECO:0000256" key="1">
    <source>
        <dbReference type="SAM" id="MobiDB-lite"/>
    </source>
</evidence>
<reference evidence="2 3" key="1">
    <citation type="submission" date="2019-01" db="EMBL/GenBank/DDBJ databases">
        <title>Sequencing of cultivated peanut Arachis hypogaea provides insights into genome evolution and oil improvement.</title>
        <authorList>
            <person name="Chen X."/>
        </authorList>
    </citation>
    <scope>NUCLEOTIDE SEQUENCE [LARGE SCALE GENOMIC DNA]</scope>
    <source>
        <strain evidence="3">cv. Fuhuasheng</strain>
        <tissue evidence="2">Leaves</tissue>
    </source>
</reference>
<dbReference type="STRING" id="3818.A0A445EHE0"/>
<dbReference type="GO" id="GO:0016567">
    <property type="term" value="P:protein ubiquitination"/>
    <property type="evidence" value="ECO:0007669"/>
    <property type="project" value="InterPro"/>
</dbReference>
<organism evidence="2 3">
    <name type="scientific">Arachis hypogaea</name>
    <name type="common">Peanut</name>
    <dbReference type="NCBI Taxonomy" id="3818"/>
    <lineage>
        <taxon>Eukaryota</taxon>
        <taxon>Viridiplantae</taxon>
        <taxon>Streptophyta</taxon>
        <taxon>Embryophyta</taxon>
        <taxon>Tracheophyta</taxon>
        <taxon>Spermatophyta</taxon>
        <taxon>Magnoliopsida</taxon>
        <taxon>eudicotyledons</taxon>
        <taxon>Gunneridae</taxon>
        <taxon>Pentapetalae</taxon>
        <taxon>rosids</taxon>
        <taxon>fabids</taxon>
        <taxon>Fabales</taxon>
        <taxon>Fabaceae</taxon>
        <taxon>Papilionoideae</taxon>
        <taxon>50 kb inversion clade</taxon>
        <taxon>dalbergioids sensu lato</taxon>
        <taxon>Dalbergieae</taxon>
        <taxon>Pterocarpus clade</taxon>
        <taxon>Arachis</taxon>
    </lineage>
</organism>
<dbReference type="PANTHER" id="PTHR46960">
    <property type="entry name" value="E3 UBIQUITIN-PROTEIN LIGASE KEG"/>
    <property type="match status" value="1"/>
</dbReference>
<dbReference type="EMBL" id="SDMP01000002">
    <property type="protein sequence ID" value="RYR74855.1"/>
    <property type="molecule type" value="Genomic_DNA"/>
</dbReference>
<feature type="region of interest" description="Disordered" evidence="1">
    <location>
        <begin position="259"/>
        <end position="278"/>
    </location>
</feature>
<protein>
    <submittedName>
        <fullName evidence="2">Uncharacterized protein</fullName>
    </submittedName>
</protein>